<evidence type="ECO:0000259" key="10">
    <source>
        <dbReference type="PROSITE" id="PS50263"/>
    </source>
</evidence>
<dbReference type="eggNOG" id="COG0815">
    <property type="taxonomic scope" value="Bacteria"/>
</dbReference>
<evidence type="ECO:0000256" key="2">
    <source>
        <dbReference type="ARBA" id="ARBA00010065"/>
    </source>
</evidence>
<organism evidence="11 12">
    <name type="scientific">Sagittula stellata (strain ATCC 700073 / DSM 11524 / E-37)</name>
    <dbReference type="NCBI Taxonomy" id="388399"/>
    <lineage>
        <taxon>Bacteria</taxon>
        <taxon>Pseudomonadati</taxon>
        <taxon>Pseudomonadota</taxon>
        <taxon>Alphaproteobacteria</taxon>
        <taxon>Rhodobacterales</taxon>
        <taxon>Roseobacteraceae</taxon>
        <taxon>Sagittula</taxon>
    </lineage>
</organism>
<keyword evidence="3 9" id="KW-1003">Cell membrane</keyword>
<dbReference type="GO" id="GO:0042158">
    <property type="term" value="P:lipoprotein biosynthetic process"/>
    <property type="evidence" value="ECO:0007669"/>
    <property type="project" value="UniProtKB-UniRule"/>
</dbReference>
<dbReference type="PANTHER" id="PTHR38686">
    <property type="entry name" value="APOLIPOPROTEIN N-ACYLTRANSFERASE"/>
    <property type="match status" value="1"/>
</dbReference>
<comment type="function">
    <text evidence="9">Catalyzes the phospholipid dependent N-acylation of the N-terminal cysteine of apolipoprotein, the last step in lipoprotein maturation.</text>
</comment>
<accession>A3K581</accession>
<evidence type="ECO:0000256" key="4">
    <source>
        <dbReference type="ARBA" id="ARBA00022679"/>
    </source>
</evidence>
<dbReference type="Pfam" id="PF20154">
    <property type="entry name" value="LNT_N"/>
    <property type="match status" value="1"/>
</dbReference>
<reference evidence="11 12" key="1">
    <citation type="submission" date="2006-06" db="EMBL/GenBank/DDBJ databases">
        <authorList>
            <person name="Moran M.A."/>
            <person name="Ferriera S."/>
            <person name="Johnson J."/>
            <person name="Kravitz S."/>
            <person name="Beeson K."/>
            <person name="Sutton G."/>
            <person name="Rogers Y.-H."/>
            <person name="Friedman R."/>
            <person name="Frazier M."/>
            <person name="Venter J.C."/>
        </authorList>
    </citation>
    <scope>NUCLEOTIDE SEQUENCE [LARGE SCALE GENOMIC DNA]</scope>
    <source>
        <strain evidence="11 12">E-37</strain>
    </source>
</reference>
<feature type="transmembrane region" description="Helical" evidence="9">
    <location>
        <begin position="12"/>
        <end position="32"/>
    </location>
</feature>
<comment type="caution">
    <text evidence="11">The sequence shown here is derived from an EMBL/GenBank/DDBJ whole genome shotgun (WGS) entry which is preliminary data.</text>
</comment>
<dbReference type="InterPro" id="IPR045378">
    <property type="entry name" value="LNT_N"/>
</dbReference>
<keyword evidence="8 9" id="KW-0012">Acyltransferase</keyword>
<dbReference type="PROSITE" id="PS50263">
    <property type="entry name" value="CN_HYDROLASE"/>
    <property type="match status" value="1"/>
</dbReference>
<dbReference type="Proteomes" id="UP000005713">
    <property type="component" value="Unassembled WGS sequence"/>
</dbReference>
<dbReference type="SUPFAM" id="SSF56317">
    <property type="entry name" value="Carbon-nitrogen hydrolase"/>
    <property type="match status" value="1"/>
</dbReference>
<evidence type="ECO:0000256" key="1">
    <source>
        <dbReference type="ARBA" id="ARBA00004651"/>
    </source>
</evidence>
<evidence type="ECO:0000256" key="9">
    <source>
        <dbReference type="HAMAP-Rule" id="MF_01148"/>
    </source>
</evidence>
<gene>
    <name evidence="9" type="primary">lnt</name>
    <name evidence="11" type="ORF">SSE37_13888</name>
</gene>
<dbReference type="GO" id="GO:0016410">
    <property type="term" value="F:N-acyltransferase activity"/>
    <property type="evidence" value="ECO:0007669"/>
    <property type="project" value="UniProtKB-UniRule"/>
</dbReference>
<dbReference type="AlphaFoldDB" id="A3K581"/>
<protein>
    <recommendedName>
        <fullName evidence="9">Apolipoprotein N-acyltransferase</fullName>
        <shortName evidence="9">ALP N-acyltransferase</shortName>
        <ecNumber evidence="9">2.3.1.269</ecNumber>
    </recommendedName>
</protein>
<evidence type="ECO:0000256" key="7">
    <source>
        <dbReference type="ARBA" id="ARBA00023136"/>
    </source>
</evidence>
<feature type="transmembrane region" description="Helical" evidence="9">
    <location>
        <begin position="38"/>
        <end position="56"/>
    </location>
</feature>
<dbReference type="RefSeq" id="WP_005860096.1">
    <property type="nucleotide sequence ID" value="NZ_AAYA01000008.1"/>
</dbReference>
<dbReference type="HAMAP" id="MF_01148">
    <property type="entry name" value="Lnt"/>
    <property type="match status" value="1"/>
</dbReference>
<feature type="domain" description="CN hydrolase" evidence="10">
    <location>
        <begin position="231"/>
        <end position="474"/>
    </location>
</feature>
<evidence type="ECO:0000256" key="6">
    <source>
        <dbReference type="ARBA" id="ARBA00022989"/>
    </source>
</evidence>
<keyword evidence="7 9" id="KW-0472">Membrane</keyword>
<comment type="subcellular location">
    <subcellularLocation>
        <location evidence="1 9">Cell membrane</location>
        <topology evidence="1 9">Multi-pass membrane protein</topology>
    </subcellularLocation>
</comment>
<feature type="transmembrane region" description="Helical" evidence="9">
    <location>
        <begin position="94"/>
        <end position="118"/>
    </location>
</feature>
<proteinExistence type="inferred from homology"/>
<comment type="catalytic activity">
    <reaction evidence="9">
        <text>N-terminal S-1,2-diacyl-sn-glyceryl-L-cysteinyl-[lipoprotein] + a glycerophospholipid = N-acyl-S-1,2-diacyl-sn-glyceryl-L-cysteinyl-[lipoprotein] + a 2-acyl-sn-glycero-3-phospholipid + H(+)</text>
        <dbReference type="Rhea" id="RHEA:48228"/>
        <dbReference type="Rhea" id="RHEA-COMP:14681"/>
        <dbReference type="Rhea" id="RHEA-COMP:14684"/>
        <dbReference type="ChEBI" id="CHEBI:15378"/>
        <dbReference type="ChEBI" id="CHEBI:136912"/>
        <dbReference type="ChEBI" id="CHEBI:140656"/>
        <dbReference type="ChEBI" id="CHEBI:140657"/>
        <dbReference type="ChEBI" id="CHEBI:140660"/>
        <dbReference type="EC" id="2.3.1.269"/>
    </reaction>
</comment>
<dbReference type="InterPro" id="IPR003010">
    <property type="entry name" value="C-N_Hydrolase"/>
</dbReference>
<name>A3K581_SAGS3</name>
<comment type="pathway">
    <text evidence="9">Protein modification; lipoprotein biosynthesis (N-acyl transfer).</text>
</comment>
<keyword evidence="4 9" id="KW-0808">Transferase</keyword>
<evidence type="ECO:0000313" key="11">
    <source>
        <dbReference type="EMBL" id="EBA07682.1"/>
    </source>
</evidence>
<keyword evidence="11" id="KW-0449">Lipoprotein</keyword>
<feature type="transmembrane region" description="Helical" evidence="9">
    <location>
        <begin position="63"/>
        <end position="82"/>
    </location>
</feature>
<keyword evidence="12" id="KW-1185">Reference proteome</keyword>
<dbReference type="InterPro" id="IPR004563">
    <property type="entry name" value="Apolipo_AcylTrfase"/>
</dbReference>
<feature type="transmembrane region" description="Helical" evidence="9">
    <location>
        <begin position="164"/>
        <end position="186"/>
    </location>
</feature>
<keyword evidence="6 9" id="KW-1133">Transmembrane helix</keyword>
<dbReference type="EMBL" id="AAYA01000008">
    <property type="protein sequence ID" value="EBA07682.1"/>
    <property type="molecule type" value="Genomic_DNA"/>
</dbReference>
<dbReference type="OrthoDB" id="9804277at2"/>
<evidence type="ECO:0000313" key="12">
    <source>
        <dbReference type="Proteomes" id="UP000005713"/>
    </source>
</evidence>
<dbReference type="PANTHER" id="PTHR38686:SF1">
    <property type="entry name" value="APOLIPOPROTEIN N-ACYLTRANSFERASE"/>
    <property type="match status" value="1"/>
</dbReference>
<dbReference type="CDD" id="cd07571">
    <property type="entry name" value="ALP_N-acyl_transferase"/>
    <property type="match status" value="1"/>
</dbReference>
<dbReference type="NCBIfam" id="TIGR00546">
    <property type="entry name" value="lnt"/>
    <property type="match status" value="1"/>
</dbReference>
<dbReference type="UniPathway" id="UPA00666"/>
<dbReference type="Gene3D" id="3.60.110.10">
    <property type="entry name" value="Carbon-nitrogen hydrolase"/>
    <property type="match status" value="1"/>
</dbReference>
<sequence>MPELTAPARAFVLRGWARLPLALACGALMGLSAAPYDLWYAGFLGLVGAFALFRVAPRGLRAVGTGWMVGLGYFGLSMSWIVEPFMVDAAATGWMAPFGLLGLAGGLALFWALAFWGAGHARHRVLPALVVTWTAAELARAYVLTGFPWGLVGYLWLPVAPIQWVSLIGPHGLTFLTFATAALYAAEAPRRGMRLLPPVLGVTALLALFGGGQALLPPLQDLEGRPVVRLIQPNAPQHLKWRRDMVPIYYRRQVDFTSAPMQDGDSRPDLVIWPETALPTLLHRSANELGEISLAAGAAQVVVGLQRENFGNWYNSLVLMGPDGDVRQVYDKYHLVPFGEYMPAKAVFARWNIAGLAARAEGGYSPGPGPELLDLGPLGVALPLICYEAVFPQDVYRAPGRPDMLMQITNDAWFGAFSGPYQHLEQARIRAIEQGLPMLRAANTGVSAVIDGAGRVLAALPLNEAGYLDAPLPPPLRGTLYSRTGDLPMLVMLLLFAGLLMRHHRIALRREND</sequence>
<evidence type="ECO:0000256" key="5">
    <source>
        <dbReference type="ARBA" id="ARBA00022692"/>
    </source>
</evidence>
<dbReference type="EC" id="2.3.1.269" evidence="9"/>
<dbReference type="GO" id="GO:0005886">
    <property type="term" value="C:plasma membrane"/>
    <property type="evidence" value="ECO:0007669"/>
    <property type="project" value="UniProtKB-SubCell"/>
</dbReference>
<evidence type="ECO:0000256" key="3">
    <source>
        <dbReference type="ARBA" id="ARBA00022475"/>
    </source>
</evidence>
<keyword evidence="5 9" id="KW-0812">Transmembrane</keyword>
<dbReference type="InterPro" id="IPR036526">
    <property type="entry name" value="C-N_Hydrolase_sf"/>
</dbReference>
<feature type="transmembrane region" description="Helical" evidence="9">
    <location>
        <begin position="198"/>
        <end position="216"/>
    </location>
</feature>
<dbReference type="Pfam" id="PF00795">
    <property type="entry name" value="CN_hydrolase"/>
    <property type="match status" value="1"/>
</dbReference>
<comment type="similarity">
    <text evidence="2 9">Belongs to the CN hydrolase family. Apolipoprotein N-acyltransferase subfamily.</text>
</comment>
<evidence type="ECO:0000256" key="8">
    <source>
        <dbReference type="ARBA" id="ARBA00023315"/>
    </source>
</evidence>